<feature type="compositionally biased region" description="Basic and acidic residues" evidence="1">
    <location>
        <begin position="191"/>
        <end position="202"/>
    </location>
</feature>
<accession>A0A4Y2J8S1</accession>
<dbReference type="AlphaFoldDB" id="A0A4Y2J8S1"/>
<feature type="compositionally biased region" description="Basic residues" evidence="1">
    <location>
        <begin position="214"/>
        <end position="229"/>
    </location>
</feature>
<keyword evidence="4" id="KW-1185">Reference proteome</keyword>
<keyword evidence="2" id="KW-0732">Signal</keyword>
<sequence length="237" mass="25498">MKHFILFLGVLNAVCVFWSYGYSNEEFLKQWNCISESGDEDLCNEFQDCITLIPQCYLLPYSYCMRKILPNRAGHCSKTEQAYGSGKQRLEVDRCYSDITALPNGDDWTSFPELAHFLDCVQYLGYKCKSRESSGSSESGSSGSSESGSSGSSESGSSGSSKSGSSGSSESGSSGSSKSGSSGSSKSSKSRSSESSKSRSSESSESGSNESRNSRRNKHNKSRCSKHSKSGSSEHSK</sequence>
<evidence type="ECO:0000313" key="4">
    <source>
        <dbReference type="Proteomes" id="UP000499080"/>
    </source>
</evidence>
<evidence type="ECO:0000313" key="3">
    <source>
        <dbReference type="EMBL" id="GBM86691.1"/>
    </source>
</evidence>
<reference evidence="3 4" key="1">
    <citation type="journal article" date="2019" name="Sci. Rep.">
        <title>Orb-weaving spider Araneus ventricosus genome elucidates the spidroin gene catalogue.</title>
        <authorList>
            <person name="Kono N."/>
            <person name="Nakamura H."/>
            <person name="Ohtoshi R."/>
            <person name="Moran D.A.P."/>
            <person name="Shinohara A."/>
            <person name="Yoshida Y."/>
            <person name="Fujiwara M."/>
            <person name="Mori M."/>
            <person name="Tomita M."/>
            <person name="Arakawa K."/>
        </authorList>
    </citation>
    <scope>NUCLEOTIDE SEQUENCE [LARGE SCALE GENOMIC DNA]</scope>
</reference>
<feature type="signal peptide" evidence="2">
    <location>
        <begin position="1"/>
        <end position="23"/>
    </location>
</feature>
<dbReference type="Proteomes" id="UP000499080">
    <property type="component" value="Unassembled WGS sequence"/>
</dbReference>
<feature type="chain" id="PRO_5021187212" evidence="2">
    <location>
        <begin position="24"/>
        <end position="237"/>
    </location>
</feature>
<protein>
    <submittedName>
        <fullName evidence="3">Uncharacterized protein</fullName>
    </submittedName>
</protein>
<evidence type="ECO:0000256" key="1">
    <source>
        <dbReference type="SAM" id="MobiDB-lite"/>
    </source>
</evidence>
<gene>
    <name evidence="3" type="ORF">AVEN_29836_1</name>
</gene>
<feature type="region of interest" description="Disordered" evidence="1">
    <location>
        <begin position="131"/>
        <end position="237"/>
    </location>
</feature>
<feature type="compositionally biased region" description="Low complexity" evidence="1">
    <location>
        <begin position="133"/>
        <end position="187"/>
    </location>
</feature>
<dbReference type="EMBL" id="BGPR01003331">
    <property type="protein sequence ID" value="GBM86691.1"/>
    <property type="molecule type" value="Genomic_DNA"/>
</dbReference>
<organism evidence="3 4">
    <name type="scientific">Araneus ventricosus</name>
    <name type="common">Orbweaver spider</name>
    <name type="synonym">Epeira ventricosa</name>
    <dbReference type="NCBI Taxonomy" id="182803"/>
    <lineage>
        <taxon>Eukaryota</taxon>
        <taxon>Metazoa</taxon>
        <taxon>Ecdysozoa</taxon>
        <taxon>Arthropoda</taxon>
        <taxon>Chelicerata</taxon>
        <taxon>Arachnida</taxon>
        <taxon>Araneae</taxon>
        <taxon>Araneomorphae</taxon>
        <taxon>Entelegynae</taxon>
        <taxon>Araneoidea</taxon>
        <taxon>Araneidae</taxon>
        <taxon>Araneus</taxon>
    </lineage>
</organism>
<proteinExistence type="predicted"/>
<evidence type="ECO:0000256" key="2">
    <source>
        <dbReference type="SAM" id="SignalP"/>
    </source>
</evidence>
<comment type="caution">
    <text evidence="3">The sequence shown here is derived from an EMBL/GenBank/DDBJ whole genome shotgun (WGS) entry which is preliminary data.</text>
</comment>
<name>A0A4Y2J8S1_ARAVE</name>